<dbReference type="EMBL" id="CP115450">
    <property type="protein sequence ID" value="WBP90994.1"/>
    <property type="molecule type" value="Genomic_DNA"/>
</dbReference>
<evidence type="ECO:0000313" key="1">
    <source>
        <dbReference type="EMBL" id="WBP90994.1"/>
    </source>
</evidence>
<dbReference type="InterPro" id="IPR036390">
    <property type="entry name" value="WH_DNA-bd_sf"/>
</dbReference>
<dbReference type="SUPFAM" id="SSF46785">
    <property type="entry name" value="Winged helix' DNA-binding domain"/>
    <property type="match status" value="1"/>
</dbReference>
<keyword evidence="2" id="KW-1185">Reference proteome</keyword>
<proteinExistence type="predicted"/>
<sequence length="121" mass="13018">MARLFAADALSRRDWQVLNTVACGPLNAAEVDETMAAFLSPDEPTMRPYLDALAARGWSAVDANGAIALTAQGRAAHQRISAQVADLRTRMMSCMTPEEFTALTTLLKRLAGHLDTLAATE</sequence>
<accession>A0ABY7QF23</accession>
<evidence type="ECO:0008006" key="3">
    <source>
        <dbReference type="Google" id="ProtNLM"/>
    </source>
</evidence>
<dbReference type="RefSeq" id="WP_270150116.1">
    <property type="nucleotide sequence ID" value="NZ_CP115450.1"/>
</dbReference>
<reference evidence="2" key="1">
    <citation type="submission" date="2022-12" db="EMBL/GenBank/DDBJ databases">
        <authorList>
            <person name="Mo P."/>
        </authorList>
    </citation>
    <scope>NUCLEOTIDE SEQUENCE [LARGE SCALE GENOMIC DNA]</scope>
    <source>
        <strain evidence="2">HUAS 3-15</strain>
    </source>
</reference>
<organism evidence="1 2">
    <name type="scientific">Kitasatospora cathayae</name>
    <dbReference type="NCBI Taxonomy" id="3004092"/>
    <lineage>
        <taxon>Bacteria</taxon>
        <taxon>Bacillati</taxon>
        <taxon>Actinomycetota</taxon>
        <taxon>Actinomycetes</taxon>
        <taxon>Kitasatosporales</taxon>
        <taxon>Streptomycetaceae</taxon>
        <taxon>Kitasatospora</taxon>
    </lineage>
</organism>
<protein>
    <recommendedName>
        <fullName evidence="3">MarR family transcriptional regulator</fullName>
    </recommendedName>
</protein>
<dbReference type="Proteomes" id="UP001212821">
    <property type="component" value="Chromosome"/>
</dbReference>
<evidence type="ECO:0000313" key="2">
    <source>
        <dbReference type="Proteomes" id="UP001212821"/>
    </source>
</evidence>
<gene>
    <name evidence="1" type="ORF">O1G21_37420</name>
</gene>
<name>A0ABY7QF23_9ACTN</name>
<dbReference type="Gene3D" id="1.10.10.10">
    <property type="entry name" value="Winged helix-like DNA-binding domain superfamily/Winged helix DNA-binding domain"/>
    <property type="match status" value="1"/>
</dbReference>
<dbReference type="InterPro" id="IPR036388">
    <property type="entry name" value="WH-like_DNA-bd_sf"/>
</dbReference>